<comment type="caution">
    <text evidence="1">The sequence shown here is derived from an EMBL/GenBank/DDBJ whole genome shotgun (WGS) entry which is preliminary data.</text>
</comment>
<dbReference type="Proteomes" id="UP000019140">
    <property type="component" value="Unassembled WGS sequence"/>
</dbReference>
<protein>
    <submittedName>
        <fullName evidence="1">Uncharacterized protein</fullName>
    </submittedName>
</protein>
<dbReference type="AlphaFoldDB" id="W4M252"/>
<sequence length="87" mass="10196">MGDKQVMVCSISRQTMQNLLPILQLQPKQVVFLSTWQEDQNVLERWAMPVRYRQQEKPLDEIISLQAKRLAGHLAGEGTYRPFIGRW</sequence>
<reference evidence="1 2" key="1">
    <citation type="journal article" date="2014" name="Nature">
        <title>An environmental bacterial taxon with a large and distinct metabolic repertoire.</title>
        <authorList>
            <person name="Wilson M.C."/>
            <person name="Mori T."/>
            <person name="Ruckert C."/>
            <person name="Uria A.R."/>
            <person name="Helf M.J."/>
            <person name="Takada K."/>
            <person name="Gernert C."/>
            <person name="Steffens U.A."/>
            <person name="Heycke N."/>
            <person name="Schmitt S."/>
            <person name="Rinke C."/>
            <person name="Helfrich E.J."/>
            <person name="Brachmann A.O."/>
            <person name="Gurgui C."/>
            <person name="Wakimoto T."/>
            <person name="Kracht M."/>
            <person name="Crusemann M."/>
            <person name="Hentschel U."/>
            <person name="Abe I."/>
            <person name="Matsunaga S."/>
            <person name="Kalinowski J."/>
            <person name="Takeyama H."/>
            <person name="Piel J."/>
        </authorList>
    </citation>
    <scope>NUCLEOTIDE SEQUENCE [LARGE SCALE GENOMIC DNA]</scope>
    <source>
        <strain evidence="2">TSY2</strain>
    </source>
</reference>
<dbReference type="Gene3D" id="3.40.50.10770">
    <property type="entry name" value="Hypothetical protein VC1899 like domain (Restriction endonuclease-like)"/>
    <property type="match status" value="1"/>
</dbReference>
<evidence type="ECO:0000313" key="1">
    <source>
        <dbReference type="EMBL" id="ETX04270.1"/>
    </source>
</evidence>
<evidence type="ECO:0000313" key="2">
    <source>
        <dbReference type="Proteomes" id="UP000019140"/>
    </source>
</evidence>
<organism evidence="1 2">
    <name type="scientific">Candidatus Entotheonella gemina</name>
    <dbReference type="NCBI Taxonomy" id="1429439"/>
    <lineage>
        <taxon>Bacteria</taxon>
        <taxon>Pseudomonadati</taxon>
        <taxon>Nitrospinota/Tectimicrobiota group</taxon>
        <taxon>Candidatus Tectimicrobiota</taxon>
        <taxon>Candidatus Entotheonellia</taxon>
        <taxon>Candidatus Entotheonellales</taxon>
        <taxon>Candidatus Entotheonellaceae</taxon>
        <taxon>Candidatus Entotheonella</taxon>
    </lineage>
</organism>
<gene>
    <name evidence="1" type="ORF">ETSY2_29765</name>
</gene>
<proteinExistence type="predicted"/>
<dbReference type="EMBL" id="AZHX01001259">
    <property type="protein sequence ID" value="ETX04270.1"/>
    <property type="molecule type" value="Genomic_DNA"/>
</dbReference>
<name>W4M252_9BACT</name>
<dbReference type="HOGENOM" id="CLU_2477583_0_0_7"/>
<keyword evidence="2" id="KW-1185">Reference proteome</keyword>
<accession>W4M252</accession>